<organism evidence="3 4">
    <name type="scientific">Pseudobacteroides cellulosolvens ATCC 35603 = DSM 2933</name>
    <dbReference type="NCBI Taxonomy" id="398512"/>
    <lineage>
        <taxon>Bacteria</taxon>
        <taxon>Bacillati</taxon>
        <taxon>Bacillota</taxon>
        <taxon>Clostridia</taxon>
        <taxon>Eubacteriales</taxon>
        <taxon>Oscillospiraceae</taxon>
        <taxon>Pseudobacteroides</taxon>
    </lineage>
</organism>
<dbReference type="Proteomes" id="UP000036923">
    <property type="component" value="Unassembled WGS sequence"/>
</dbReference>
<dbReference type="GO" id="GO:0006313">
    <property type="term" value="P:DNA transposition"/>
    <property type="evidence" value="ECO:0007669"/>
    <property type="project" value="InterPro"/>
</dbReference>
<dbReference type="InterPro" id="IPR002559">
    <property type="entry name" value="Transposase_11"/>
</dbReference>
<feature type="domain" description="Transposase IS4-like" evidence="1">
    <location>
        <begin position="108"/>
        <end position="345"/>
    </location>
</feature>
<dbReference type="Pfam" id="PF01609">
    <property type="entry name" value="DDE_Tnp_1"/>
    <property type="match status" value="1"/>
</dbReference>
<dbReference type="GO" id="GO:0004803">
    <property type="term" value="F:transposase activity"/>
    <property type="evidence" value="ECO:0007669"/>
    <property type="project" value="InterPro"/>
</dbReference>
<dbReference type="RefSeq" id="WP_050753357.1">
    <property type="nucleotide sequence ID" value="NZ_JQKC01000069.1"/>
</dbReference>
<feature type="domain" description="H repeat-associated protein N-terminal" evidence="2">
    <location>
        <begin position="13"/>
        <end position="99"/>
    </location>
</feature>
<dbReference type="PANTHER" id="PTHR30298">
    <property type="entry name" value="H REPEAT-ASSOCIATED PREDICTED TRANSPOSASE"/>
    <property type="match status" value="1"/>
</dbReference>
<dbReference type="InterPro" id="IPR032806">
    <property type="entry name" value="YbfD_N"/>
</dbReference>
<evidence type="ECO:0000259" key="1">
    <source>
        <dbReference type="Pfam" id="PF01609"/>
    </source>
</evidence>
<reference evidence="4" key="1">
    <citation type="submission" date="2015-07" db="EMBL/GenBank/DDBJ databases">
        <title>Near-Complete Genome Sequence of the Cellulolytic Bacterium Bacteroides (Pseudobacteroides) cellulosolvens ATCC 35603.</title>
        <authorList>
            <person name="Dassa B."/>
            <person name="Utturkar S.M."/>
            <person name="Klingeman D.M."/>
            <person name="Hurt R.A."/>
            <person name="Keller M."/>
            <person name="Xu J."/>
            <person name="Reddy Y.H.K."/>
            <person name="Borovok I."/>
            <person name="Grinberg I.R."/>
            <person name="Lamed R."/>
            <person name="Zhivin O."/>
            <person name="Bayer E.A."/>
            <person name="Brown S.D."/>
        </authorList>
    </citation>
    <scope>NUCLEOTIDE SEQUENCE [LARGE SCALE GENOMIC DNA]</scope>
    <source>
        <strain evidence="4">DSM 2933</strain>
    </source>
</reference>
<dbReference type="NCBIfam" id="NF033564">
    <property type="entry name" value="transpos_ISAs1"/>
    <property type="match status" value="1"/>
</dbReference>
<dbReference type="EMBL" id="LGTC01000001">
    <property type="protein sequence ID" value="KNY26918.1"/>
    <property type="molecule type" value="Genomic_DNA"/>
</dbReference>
<evidence type="ECO:0000259" key="2">
    <source>
        <dbReference type="Pfam" id="PF13808"/>
    </source>
</evidence>
<dbReference type="PATRIC" id="fig|398512.5.peg.2276"/>
<dbReference type="OrthoDB" id="9815086at2"/>
<keyword evidence="4" id="KW-1185">Reference proteome</keyword>
<gene>
    <name evidence="3" type="ORF">Bccel_2183</name>
</gene>
<dbReference type="InterPro" id="IPR051698">
    <property type="entry name" value="Transposase_11-like"/>
</dbReference>
<comment type="caution">
    <text evidence="3">The sequence shown here is derived from an EMBL/GenBank/DDBJ whole genome shotgun (WGS) entry which is preliminary data.</text>
</comment>
<evidence type="ECO:0000313" key="3">
    <source>
        <dbReference type="EMBL" id="KNY26918.1"/>
    </source>
</evidence>
<dbReference type="InterPro" id="IPR047647">
    <property type="entry name" value="ISAs1_transpos"/>
</dbReference>
<dbReference type="eggNOG" id="COG5433">
    <property type="taxonomic scope" value="Bacteria"/>
</dbReference>
<accession>A0A0L6JMD4</accession>
<sequence length="381" mass="44639">MNRKQLYMGSFFDHFMIIYDPRQDGKVQHKLMDILFIAVAATVCRCDEWAEMEDWAIAKEEWLRQYIELPNGIPSWYTIERVLDVIDPKQFEKCFSEWMKEITQIDKGTVVAIDGKTMRGTAEKSSGKKAVHIVSAWCSSNKLVLGQVKTDEKSNEITAIPELLDMLFIKGAIVTIDAMGCQKDIARKIVKEKKADYVLSLKDNHEILKGEVEEYFKDAEKDIFKDEKILKYSTLEKWHGRIEERSYYYSTDIKWMDAKKDWEKLSGIGMVIRRCEINGKKTEERAYHIASVKTAEDYARGVGLHWGIESTHWSLDVTFREDNTRTRTGCAPQNLALLKRLVLNMVKKDQERYPKRSLKRRRFLASLYDDYLEYIFSINFR</sequence>
<evidence type="ECO:0000313" key="4">
    <source>
        <dbReference type="Proteomes" id="UP000036923"/>
    </source>
</evidence>
<dbReference type="PANTHER" id="PTHR30298:SF0">
    <property type="entry name" value="PROTEIN YBFL-RELATED"/>
    <property type="match status" value="1"/>
</dbReference>
<protein>
    <submittedName>
        <fullName evidence="3">Transposase IS4 family protein</fullName>
    </submittedName>
</protein>
<dbReference type="STRING" id="398512.Bccel_2183"/>
<dbReference type="AlphaFoldDB" id="A0A0L6JMD4"/>
<dbReference type="Pfam" id="PF13808">
    <property type="entry name" value="DDE_Tnp_1_assoc"/>
    <property type="match status" value="1"/>
</dbReference>
<dbReference type="GO" id="GO:0003677">
    <property type="term" value="F:DNA binding"/>
    <property type="evidence" value="ECO:0007669"/>
    <property type="project" value="InterPro"/>
</dbReference>
<proteinExistence type="predicted"/>
<name>A0A0L6JMD4_9FIRM</name>